<evidence type="ECO:0000256" key="6">
    <source>
        <dbReference type="ARBA" id="ARBA00022759"/>
    </source>
</evidence>
<keyword evidence="3" id="KW-0548">Nucleotidyltransferase</keyword>
<reference evidence="10 11" key="1">
    <citation type="submission" date="2018-04" db="EMBL/GenBank/DDBJ databases">
        <authorList>
            <person name="Zhang X."/>
            <person name="Yuan J."/>
            <person name="Li F."/>
            <person name="Xiang J."/>
        </authorList>
    </citation>
    <scope>NUCLEOTIDE SEQUENCE [LARGE SCALE GENOMIC DNA]</scope>
    <source>
        <tissue evidence="10">Muscle</tissue>
    </source>
</reference>
<keyword evidence="6" id="KW-0378">Hydrolase</keyword>
<dbReference type="InterPro" id="IPR021109">
    <property type="entry name" value="Peptidase_aspartic_dom_sf"/>
</dbReference>
<dbReference type="GO" id="GO:0071897">
    <property type="term" value="P:DNA biosynthetic process"/>
    <property type="evidence" value="ECO:0007669"/>
    <property type="project" value="UniProtKB-ARBA"/>
</dbReference>
<evidence type="ECO:0000256" key="5">
    <source>
        <dbReference type="ARBA" id="ARBA00022750"/>
    </source>
</evidence>
<evidence type="ECO:0000256" key="4">
    <source>
        <dbReference type="ARBA" id="ARBA00022722"/>
    </source>
</evidence>
<reference evidence="10 11" key="2">
    <citation type="submission" date="2019-01" db="EMBL/GenBank/DDBJ databases">
        <title>The decoding of complex shrimp genome reveals the adaptation for benthos swimmer, frequently molting mechanism and breeding impact on genome.</title>
        <authorList>
            <person name="Sun Y."/>
            <person name="Gao Y."/>
            <person name="Yu Y."/>
        </authorList>
    </citation>
    <scope>NUCLEOTIDE SEQUENCE [LARGE SCALE GENOMIC DNA]</scope>
    <source>
        <tissue evidence="10">Muscle</tissue>
    </source>
</reference>
<evidence type="ECO:0000256" key="8">
    <source>
        <dbReference type="ARBA" id="ARBA00023268"/>
    </source>
</evidence>
<dbReference type="PANTHER" id="PTHR37984">
    <property type="entry name" value="PROTEIN CBG26694"/>
    <property type="match status" value="1"/>
</dbReference>
<dbReference type="SUPFAM" id="SSF50630">
    <property type="entry name" value="Acid proteases"/>
    <property type="match status" value="1"/>
</dbReference>
<keyword evidence="4" id="KW-0540">Nuclease</keyword>
<keyword evidence="8" id="KW-0511">Multifunctional enzyme</keyword>
<dbReference type="InterPro" id="IPR000477">
    <property type="entry name" value="RT_dom"/>
</dbReference>
<dbReference type="OrthoDB" id="6369978at2759"/>
<gene>
    <name evidence="10" type="ORF">C7M84_014492</name>
</gene>
<dbReference type="GO" id="GO:0008270">
    <property type="term" value="F:zinc ion binding"/>
    <property type="evidence" value="ECO:0007669"/>
    <property type="project" value="InterPro"/>
</dbReference>
<accession>A0A3R7SML6</accession>
<evidence type="ECO:0000256" key="3">
    <source>
        <dbReference type="ARBA" id="ARBA00022695"/>
    </source>
</evidence>
<organism evidence="10 11">
    <name type="scientific">Penaeus vannamei</name>
    <name type="common">Whiteleg shrimp</name>
    <name type="synonym">Litopenaeus vannamei</name>
    <dbReference type="NCBI Taxonomy" id="6689"/>
    <lineage>
        <taxon>Eukaryota</taxon>
        <taxon>Metazoa</taxon>
        <taxon>Ecdysozoa</taxon>
        <taxon>Arthropoda</taxon>
        <taxon>Crustacea</taxon>
        <taxon>Multicrustacea</taxon>
        <taxon>Malacostraca</taxon>
        <taxon>Eumalacostraca</taxon>
        <taxon>Eucarida</taxon>
        <taxon>Decapoda</taxon>
        <taxon>Dendrobranchiata</taxon>
        <taxon>Penaeoidea</taxon>
        <taxon>Penaeidae</taxon>
        <taxon>Penaeus</taxon>
    </lineage>
</organism>
<keyword evidence="2" id="KW-0808">Transferase</keyword>
<dbReference type="GO" id="GO:0004519">
    <property type="term" value="F:endonuclease activity"/>
    <property type="evidence" value="ECO:0007669"/>
    <property type="project" value="UniProtKB-KW"/>
</dbReference>
<keyword evidence="5" id="KW-0064">Aspartyl protease</keyword>
<dbReference type="Proteomes" id="UP000283509">
    <property type="component" value="Unassembled WGS sequence"/>
</dbReference>
<dbReference type="AlphaFoldDB" id="A0A3R7SML6"/>
<dbReference type="GO" id="GO:0016779">
    <property type="term" value="F:nucleotidyltransferase activity"/>
    <property type="evidence" value="ECO:0007669"/>
    <property type="project" value="UniProtKB-KW"/>
</dbReference>
<sequence>MERLLKPERLDCDSNSTTAAQEWRHWLQTFKTFIAVLPQENLNKLGLLINFVSPKIYESISECTTYDDALTTLQSQFVKPTNEVFARHRLATRRQEPGESLDVHGLSIRRRKTYGGAPSTRLLSAVHENSTNVSDLEPESVLAASATKAKCFFCGLLRHPRSKCPARDAVCHKCQKKGHFSKVCRTSSVSGSVTPNNSAMLATITSAATPSILSKAVARVSINGIEADGLIDSGSSESFIHPDLVKRHSLNVQHSKSAVTMASTSLSAHTSGVCKVNIKVNGRDYESVRLTVLPKLCSSVILGQDFQKLHESVQLNYGGDFPPLVICGLGVPKIDPPELFANLTADCHPVAAKSRRYSTEDREFIEKEVQRLLKEGIIEPSNSPWRAQVVVVKGESRKMRLAIDYSETINKFTLLDSYPLPRIDETVNKMAQYRIFSTIDLRSAYHQVAIKDTDKLYTAFEAGGKLYQFARIPFGVTNGVACFQRIMDSLIKEEGLVGTYAYLDNVTICGMTQQEHDGNLNKFLEAAARRNMTYNEDNFPVTEAAEKAFQQLKKDIESSVVKAIDESLPFVMETDASDTAIAAVLTQA</sequence>
<evidence type="ECO:0000256" key="2">
    <source>
        <dbReference type="ARBA" id="ARBA00022679"/>
    </source>
</evidence>
<feature type="domain" description="CCHC-type" evidence="9">
    <location>
        <begin position="150"/>
        <end position="166"/>
    </location>
</feature>
<dbReference type="Pfam" id="PF00078">
    <property type="entry name" value="RVT_1"/>
    <property type="match status" value="1"/>
</dbReference>
<protein>
    <recommendedName>
        <fullName evidence="9">CCHC-type domain-containing protein</fullName>
    </recommendedName>
</protein>
<dbReference type="GO" id="GO:0004190">
    <property type="term" value="F:aspartic-type endopeptidase activity"/>
    <property type="evidence" value="ECO:0007669"/>
    <property type="project" value="UniProtKB-KW"/>
</dbReference>
<comment type="caution">
    <text evidence="10">The sequence shown here is derived from an EMBL/GenBank/DDBJ whole genome shotgun (WGS) entry which is preliminary data.</text>
</comment>
<dbReference type="InterPro" id="IPR050951">
    <property type="entry name" value="Retrovirus_Pol_polyprotein"/>
</dbReference>
<dbReference type="Gene3D" id="3.30.70.270">
    <property type="match status" value="1"/>
</dbReference>
<dbReference type="SMART" id="SM00343">
    <property type="entry name" value="ZnF_C2HC"/>
    <property type="match status" value="2"/>
</dbReference>
<dbReference type="GO" id="GO:0006508">
    <property type="term" value="P:proteolysis"/>
    <property type="evidence" value="ECO:0007669"/>
    <property type="project" value="UniProtKB-KW"/>
</dbReference>
<evidence type="ECO:0000313" key="10">
    <source>
        <dbReference type="EMBL" id="ROT67411.1"/>
    </source>
</evidence>
<dbReference type="SUPFAM" id="SSF56672">
    <property type="entry name" value="DNA/RNA polymerases"/>
    <property type="match status" value="1"/>
</dbReference>
<proteinExistence type="predicted"/>
<dbReference type="Gene3D" id="3.10.10.10">
    <property type="entry name" value="HIV Type 1 Reverse Transcriptase, subunit A, domain 1"/>
    <property type="match status" value="1"/>
</dbReference>
<dbReference type="GO" id="GO:0003677">
    <property type="term" value="F:DNA binding"/>
    <property type="evidence" value="ECO:0007669"/>
    <property type="project" value="UniProtKB-KW"/>
</dbReference>
<dbReference type="Pfam" id="PF17919">
    <property type="entry name" value="RT_RNaseH_2"/>
    <property type="match status" value="1"/>
</dbReference>
<dbReference type="CDD" id="cd01647">
    <property type="entry name" value="RT_LTR"/>
    <property type="match status" value="1"/>
</dbReference>
<dbReference type="Gene3D" id="4.10.60.10">
    <property type="entry name" value="Zinc finger, CCHC-type"/>
    <property type="match status" value="1"/>
</dbReference>
<keyword evidence="6" id="KW-0255">Endonuclease</keyword>
<dbReference type="InterPro" id="IPR043502">
    <property type="entry name" value="DNA/RNA_pol_sf"/>
</dbReference>
<dbReference type="InterPro" id="IPR001878">
    <property type="entry name" value="Znf_CCHC"/>
</dbReference>
<dbReference type="InterPro" id="IPR036875">
    <property type="entry name" value="Znf_CCHC_sf"/>
</dbReference>
<dbReference type="SUPFAM" id="SSF57756">
    <property type="entry name" value="Retrovirus zinc finger-like domains"/>
    <property type="match status" value="1"/>
</dbReference>
<dbReference type="InterPro" id="IPR041577">
    <property type="entry name" value="RT_RNaseH_2"/>
</dbReference>
<dbReference type="Gene3D" id="2.40.70.10">
    <property type="entry name" value="Acid Proteases"/>
    <property type="match status" value="1"/>
</dbReference>
<dbReference type="InterPro" id="IPR043128">
    <property type="entry name" value="Rev_trsase/Diguanyl_cyclase"/>
</dbReference>
<keyword evidence="11" id="KW-1185">Reference proteome</keyword>
<feature type="domain" description="CCHC-type" evidence="9">
    <location>
        <begin position="170"/>
        <end position="186"/>
    </location>
</feature>
<dbReference type="CDD" id="cd00303">
    <property type="entry name" value="retropepsin_like"/>
    <property type="match status" value="1"/>
</dbReference>
<name>A0A3R7SML6_PENVA</name>
<evidence type="ECO:0000256" key="1">
    <source>
        <dbReference type="ARBA" id="ARBA00022670"/>
    </source>
</evidence>
<dbReference type="EMBL" id="QCYY01002810">
    <property type="protein sequence ID" value="ROT67411.1"/>
    <property type="molecule type" value="Genomic_DNA"/>
</dbReference>
<dbReference type="PANTHER" id="PTHR37984:SF5">
    <property type="entry name" value="PROTEIN NYNRIN-LIKE"/>
    <property type="match status" value="1"/>
</dbReference>
<evidence type="ECO:0000259" key="9">
    <source>
        <dbReference type="SMART" id="SM00343"/>
    </source>
</evidence>
<keyword evidence="7" id="KW-0238">DNA-binding</keyword>
<dbReference type="Pfam" id="PF13650">
    <property type="entry name" value="Asp_protease_2"/>
    <property type="match status" value="1"/>
</dbReference>
<keyword evidence="1" id="KW-0645">Protease</keyword>
<evidence type="ECO:0000256" key="7">
    <source>
        <dbReference type="ARBA" id="ARBA00023125"/>
    </source>
</evidence>
<evidence type="ECO:0000313" key="11">
    <source>
        <dbReference type="Proteomes" id="UP000283509"/>
    </source>
</evidence>